<gene>
    <name evidence="1" type="ORF">GM51_19175</name>
</gene>
<evidence type="ECO:0000313" key="1">
    <source>
        <dbReference type="EMBL" id="KGA13679.1"/>
    </source>
</evidence>
<dbReference type="EMBL" id="JNSL01000177">
    <property type="protein sequence ID" value="KGA13679.1"/>
    <property type="molecule type" value="Genomic_DNA"/>
</dbReference>
<reference evidence="1" key="1">
    <citation type="submission" date="2014-06" db="EMBL/GenBank/DDBJ databases">
        <title>Key roles for freshwater Actinobacteria revealed by deep metagenomic sequencing.</title>
        <authorList>
            <person name="Ghai R."/>
            <person name="Mizuno C.M."/>
            <person name="Picazo A."/>
            <person name="Camacho A."/>
            <person name="Rodriguez-Valera F."/>
        </authorList>
    </citation>
    <scope>NUCLEOTIDE SEQUENCE</scope>
</reference>
<proteinExistence type="predicted"/>
<comment type="caution">
    <text evidence="1">The sequence shown here is derived from an EMBL/GenBank/DDBJ whole genome shotgun (WGS) entry which is preliminary data.</text>
</comment>
<dbReference type="AlphaFoldDB" id="A0A094PVE4"/>
<protein>
    <submittedName>
        <fullName evidence="1">Uncharacterized protein</fullName>
    </submittedName>
</protein>
<feature type="non-terminal residue" evidence="1">
    <location>
        <position position="41"/>
    </location>
</feature>
<sequence>MQLVSNITTEHRQFLAGDWDMWRSKLVFRHQTRETLGLHRQ</sequence>
<accession>A0A094PVE4</accession>
<organism evidence="1">
    <name type="scientific">freshwater metagenome</name>
    <dbReference type="NCBI Taxonomy" id="449393"/>
    <lineage>
        <taxon>unclassified sequences</taxon>
        <taxon>metagenomes</taxon>
        <taxon>ecological metagenomes</taxon>
    </lineage>
</organism>
<name>A0A094PVE4_9ZZZZ</name>